<evidence type="ECO:0000313" key="6">
    <source>
        <dbReference type="Proteomes" id="UP000309872"/>
    </source>
</evidence>
<evidence type="ECO:0000256" key="3">
    <source>
        <dbReference type="ARBA" id="ARBA00022898"/>
    </source>
</evidence>
<comment type="caution">
    <text evidence="5">The sequence shown here is derived from an EMBL/GenBank/DDBJ whole genome shotgun (WGS) entry which is preliminary data.</text>
</comment>
<dbReference type="PANTHER" id="PTHR43094">
    <property type="entry name" value="AMINOTRANSFERASE"/>
    <property type="match status" value="1"/>
</dbReference>
<evidence type="ECO:0000256" key="1">
    <source>
        <dbReference type="ARBA" id="ARBA00001933"/>
    </source>
</evidence>
<dbReference type="Gene3D" id="3.40.640.10">
    <property type="entry name" value="Type I PLP-dependent aspartate aminotransferase-like (Major domain)"/>
    <property type="match status" value="1"/>
</dbReference>
<evidence type="ECO:0000256" key="4">
    <source>
        <dbReference type="RuleBase" id="RU003560"/>
    </source>
</evidence>
<dbReference type="PANTHER" id="PTHR43094:SF1">
    <property type="entry name" value="AMINOTRANSFERASE CLASS-III"/>
    <property type="match status" value="1"/>
</dbReference>
<dbReference type="Proteomes" id="UP000309872">
    <property type="component" value="Unassembled WGS sequence"/>
</dbReference>
<dbReference type="PROSITE" id="PS00600">
    <property type="entry name" value="AA_TRANSFER_CLASS_3"/>
    <property type="match status" value="1"/>
</dbReference>
<name>A0A4U0H5A8_9SPHI</name>
<dbReference type="AlphaFoldDB" id="A0A4U0H5A8"/>
<dbReference type="GO" id="GO:0030170">
    <property type="term" value="F:pyridoxal phosphate binding"/>
    <property type="evidence" value="ECO:0007669"/>
    <property type="project" value="InterPro"/>
</dbReference>
<evidence type="ECO:0000256" key="2">
    <source>
        <dbReference type="ARBA" id="ARBA00008954"/>
    </source>
</evidence>
<organism evidence="5 6">
    <name type="scientific">Sphingobacterium alkalisoli</name>
    <dbReference type="NCBI Taxonomy" id="1874115"/>
    <lineage>
        <taxon>Bacteria</taxon>
        <taxon>Pseudomonadati</taxon>
        <taxon>Bacteroidota</taxon>
        <taxon>Sphingobacteriia</taxon>
        <taxon>Sphingobacteriales</taxon>
        <taxon>Sphingobacteriaceae</taxon>
        <taxon>Sphingobacterium</taxon>
    </lineage>
</organism>
<keyword evidence="6" id="KW-1185">Reference proteome</keyword>
<dbReference type="CDD" id="cd00610">
    <property type="entry name" value="OAT_like"/>
    <property type="match status" value="1"/>
</dbReference>
<dbReference type="Pfam" id="PF00202">
    <property type="entry name" value="Aminotran_3"/>
    <property type="match status" value="1"/>
</dbReference>
<dbReference type="RefSeq" id="WP_136820125.1">
    <property type="nucleotide sequence ID" value="NZ_BMJX01000002.1"/>
</dbReference>
<gene>
    <name evidence="5" type="ORF">FAZ19_07610</name>
</gene>
<dbReference type="GO" id="GO:0008483">
    <property type="term" value="F:transaminase activity"/>
    <property type="evidence" value="ECO:0007669"/>
    <property type="project" value="UniProtKB-KW"/>
</dbReference>
<dbReference type="InterPro" id="IPR005814">
    <property type="entry name" value="Aminotrans_3"/>
</dbReference>
<accession>A0A4U0H5A8</accession>
<dbReference type="OrthoDB" id="730777at2"/>
<dbReference type="InterPro" id="IPR049704">
    <property type="entry name" value="Aminotrans_3_PPA_site"/>
</dbReference>
<dbReference type="EMBL" id="SUKA01000002">
    <property type="protein sequence ID" value="TJY66776.1"/>
    <property type="molecule type" value="Genomic_DNA"/>
</dbReference>
<comment type="similarity">
    <text evidence="2 4">Belongs to the class-III pyridoxal-phosphate-dependent aminotransferase family.</text>
</comment>
<protein>
    <submittedName>
        <fullName evidence="5">Aspartate aminotransferase family protein</fullName>
    </submittedName>
</protein>
<reference evidence="5 6" key="1">
    <citation type="submission" date="2019-04" db="EMBL/GenBank/DDBJ databases">
        <title>Sphingobacterium olei sp. nov., isolated from oil-contaminated soil.</title>
        <authorList>
            <person name="Liu B."/>
        </authorList>
    </citation>
    <scope>NUCLEOTIDE SEQUENCE [LARGE SCALE GENOMIC DNA]</scope>
    <source>
        <strain evidence="5 6">Y3L14</strain>
    </source>
</reference>
<dbReference type="InterPro" id="IPR015424">
    <property type="entry name" value="PyrdxlP-dep_Trfase"/>
</dbReference>
<keyword evidence="5" id="KW-0808">Transferase</keyword>
<keyword evidence="3 4" id="KW-0663">Pyridoxal phosphate</keyword>
<comment type="cofactor">
    <cofactor evidence="1">
        <name>pyridoxal 5'-phosphate</name>
        <dbReference type="ChEBI" id="CHEBI:597326"/>
    </cofactor>
</comment>
<keyword evidence="5" id="KW-0032">Aminotransferase</keyword>
<dbReference type="NCBIfam" id="NF004755">
    <property type="entry name" value="PRK06082.1"/>
    <property type="match status" value="1"/>
</dbReference>
<dbReference type="SUPFAM" id="SSF53383">
    <property type="entry name" value="PLP-dependent transferases"/>
    <property type="match status" value="1"/>
</dbReference>
<evidence type="ECO:0000313" key="5">
    <source>
        <dbReference type="EMBL" id="TJY66776.1"/>
    </source>
</evidence>
<sequence length="457" mass="50531">MSNQKHLQTEGDINLSDARKRWSEKITDKETQSALDRDAQVFMHQALSSPCLDVLERSDGVHVQNLQGKHYLDFHGNNVHQLGYNNSYVIERVKAQLDTLAFCPRRFTNRPAIALAERLVALTGHALTRVLFAPGGTSAIGMALKIARFYTGKYKTLAMYDSFHGASMDSIALGGEYVFQQRLGPLMSGSVHVPPVDAYRGMWYDRAAADGDMAYADYLEYVIQKEGDIGVLVVETVRSTVVHVHSKAYWKRVREICDRYNVLLVLDEIPIGMGRTGKMFAYQHAEIQPDILVLGKGLGAGIMPLAAVICREELNVASSISLGHFTHEKSPLGAAAALAALDFMDENDILEQVNVMGDYFGSRLEELKANYPIVGDVRGVGLLWAVELVKDRKTKEKNNAAAELVLYACLERGLSLKVSDGNVLSLYPPLVISKVELDQAVRILDSVLLAVTTDQLY</sequence>
<dbReference type="Gene3D" id="3.90.1150.10">
    <property type="entry name" value="Aspartate Aminotransferase, domain 1"/>
    <property type="match status" value="1"/>
</dbReference>
<dbReference type="PIRSF" id="PIRSF000521">
    <property type="entry name" value="Transaminase_4ab_Lys_Orn"/>
    <property type="match status" value="1"/>
</dbReference>
<proteinExistence type="inferred from homology"/>
<dbReference type="InterPro" id="IPR015421">
    <property type="entry name" value="PyrdxlP-dep_Trfase_major"/>
</dbReference>
<dbReference type="InterPro" id="IPR015422">
    <property type="entry name" value="PyrdxlP-dep_Trfase_small"/>
</dbReference>